<dbReference type="Proteomes" id="UP000246121">
    <property type="component" value="Unassembled WGS sequence"/>
</dbReference>
<name>A0A2V2W132_TRYCR</name>
<dbReference type="VEuPathDB" id="TriTrypDB:ECC02_001254"/>
<accession>A0A2V2W132</accession>
<evidence type="ECO:0000313" key="3">
    <source>
        <dbReference type="Proteomes" id="UP000246121"/>
    </source>
</evidence>
<dbReference type="VEuPathDB" id="TriTrypDB:TCSYLVIO_001371"/>
<feature type="compositionally biased region" description="Low complexity" evidence="1">
    <location>
        <begin position="164"/>
        <end position="185"/>
    </location>
</feature>
<protein>
    <submittedName>
        <fullName evidence="2">Uncharacterized protein</fullName>
    </submittedName>
</protein>
<dbReference type="VEuPathDB" id="TriTrypDB:TCDM_03371"/>
<feature type="region of interest" description="Disordered" evidence="1">
    <location>
        <begin position="154"/>
        <end position="185"/>
    </location>
</feature>
<dbReference type="VEuPathDB" id="TriTrypDB:BCY84_13941"/>
<evidence type="ECO:0000256" key="1">
    <source>
        <dbReference type="SAM" id="MobiDB-lite"/>
    </source>
</evidence>
<gene>
    <name evidence="2" type="ORF">C4B63_2g61</name>
</gene>
<dbReference type="VEuPathDB" id="TriTrypDB:TcCLB.510653.19"/>
<dbReference type="VEuPathDB" id="TriTrypDB:C3747_268g43"/>
<evidence type="ECO:0000313" key="2">
    <source>
        <dbReference type="EMBL" id="PWV02342.1"/>
    </source>
</evidence>
<organism evidence="2 3">
    <name type="scientific">Trypanosoma cruzi</name>
    <dbReference type="NCBI Taxonomy" id="5693"/>
    <lineage>
        <taxon>Eukaryota</taxon>
        <taxon>Discoba</taxon>
        <taxon>Euglenozoa</taxon>
        <taxon>Kinetoplastea</taxon>
        <taxon>Metakinetoplastina</taxon>
        <taxon>Trypanosomatida</taxon>
        <taxon>Trypanosomatidae</taxon>
        <taxon>Trypanosoma</taxon>
        <taxon>Schizotrypanum</taxon>
    </lineage>
</organism>
<dbReference type="VEuPathDB" id="TriTrypDB:Tc_MARK_4539"/>
<sequence>MLLVQPVTASTSRSEDAFHDVFENHGGRGCSAGISAIEIYELAPGSSGEGDPSDMEGGRLILTTKQNVENYSERRYRIAIVARTTYPLTLAESRQYSVNMLKDQDHVTAVVMEHVLVKTSGAVLLAELDAGIFKRLGTFWGRLQHIIGAIPGTGRSFSEKQQQRGRQQQQQQQAAELSVSSSPSFVPLSRVSREESDRLERPLGEGQFTQLPLEQLTGEGSGGYSPEMQVTTPYVLLRFFTLQLEGLTWR</sequence>
<dbReference type="VEuPathDB" id="TriTrypDB:TcBrA4_0063170"/>
<comment type="caution">
    <text evidence="2">The sequence shown here is derived from an EMBL/GenBank/DDBJ whole genome shotgun (WGS) entry which is preliminary data.</text>
</comment>
<dbReference type="VEuPathDB" id="TriTrypDB:C4B63_2g61"/>
<dbReference type="VEuPathDB" id="TriTrypDB:TcYC6_0068310"/>
<dbReference type="VEuPathDB" id="TriTrypDB:TcG_02045"/>
<dbReference type="VEuPathDB" id="TriTrypDB:TcCLB.510755.19"/>
<dbReference type="EMBL" id="PRFA01000002">
    <property type="protein sequence ID" value="PWV02342.1"/>
    <property type="molecule type" value="Genomic_DNA"/>
</dbReference>
<proteinExistence type="predicted"/>
<dbReference type="VEuPathDB" id="TriTrypDB:TcCL_NonESM00320"/>
<dbReference type="AlphaFoldDB" id="A0A2V2W132"/>
<reference evidence="2 3" key="1">
    <citation type="journal article" date="2018" name="Microb. Genom.">
        <title>Expanding an expanded genome: long-read sequencing of Trypanosoma cruzi.</title>
        <authorList>
            <person name="Berna L."/>
            <person name="Rodriguez M."/>
            <person name="Chiribao M.L."/>
            <person name="Parodi-Talice A."/>
            <person name="Pita S."/>
            <person name="Rijo G."/>
            <person name="Alvarez-Valin F."/>
            <person name="Robello C."/>
        </authorList>
    </citation>
    <scope>NUCLEOTIDE SEQUENCE [LARGE SCALE GENOMIC DNA]</scope>
    <source>
        <strain evidence="2 3">Dm28c</strain>
    </source>
</reference>